<evidence type="ECO:0000256" key="2">
    <source>
        <dbReference type="ARBA" id="ARBA00012344"/>
    </source>
</evidence>
<dbReference type="PANTHER" id="PTHR15382">
    <property type="entry name" value="CTG4A-RELATED"/>
    <property type="match status" value="1"/>
</dbReference>
<accession>A0A6A4XDA8</accession>
<comment type="catalytic activity">
    <reaction evidence="4">
        <text>glutathione = L-cysteinylglycine + 5-oxo-L-proline</text>
        <dbReference type="Rhea" id="RHEA:47724"/>
        <dbReference type="ChEBI" id="CHEBI:57925"/>
        <dbReference type="ChEBI" id="CHEBI:58402"/>
        <dbReference type="ChEBI" id="CHEBI:61694"/>
        <dbReference type="EC" id="4.3.2.7"/>
    </reaction>
</comment>
<dbReference type="EMBL" id="VIIS01000169">
    <property type="protein sequence ID" value="KAF0312451.1"/>
    <property type="molecule type" value="Genomic_DNA"/>
</dbReference>
<keyword evidence="6" id="KW-1185">Reference proteome</keyword>
<proteinExistence type="inferred from homology"/>
<dbReference type="OrthoDB" id="1933483at2759"/>
<dbReference type="InterPro" id="IPR013024">
    <property type="entry name" value="GGCT-like"/>
</dbReference>
<evidence type="ECO:0000313" key="5">
    <source>
        <dbReference type="EMBL" id="KAF0312451.1"/>
    </source>
</evidence>
<gene>
    <name evidence="5" type="primary">CNPY3_0</name>
    <name evidence="5" type="ORF">FJT64_016807</name>
</gene>
<dbReference type="PANTHER" id="PTHR15382:SF8">
    <property type="entry name" value="CANOPY B"/>
    <property type="match status" value="1"/>
</dbReference>
<dbReference type="GO" id="GO:0061928">
    <property type="term" value="F:glutathione specific gamma-glutamylcyclotransferase activity"/>
    <property type="evidence" value="ECO:0007669"/>
    <property type="project" value="UniProtKB-EC"/>
</dbReference>
<dbReference type="Pfam" id="PF04752">
    <property type="entry name" value="ChaC"/>
    <property type="match status" value="1"/>
</dbReference>
<evidence type="ECO:0000256" key="4">
    <source>
        <dbReference type="ARBA" id="ARBA00048073"/>
    </source>
</evidence>
<evidence type="ECO:0000256" key="1">
    <source>
        <dbReference type="ARBA" id="ARBA00009662"/>
    </source>
</evidence>
<keyword evidence="3" id="KW-0456">Lyase</keyword>
<name>A0A6A4XDA8_AMPAM</name>
<comment type="caution">
    <text evidence="5">The sequence shown here is derived from an EMBL/GenBank/DDBJ whole genome shotgun (WGS) entry which is preliminary data.</text>
</comment>
<evidence type="ECO:0000256" key="3">
    <source>
        <dbReference type="ARBA" id="ARBA00023239"/>
    </source>
</evidence>
<dbReference type="Gene3D" id="3.10.490.10">
    <property type="entry name" value="Gamma-glutamyl cyclotransferase-like"/>
    <property type="match status" value="1"/>
</dbReference>
<dbReference type="EC" id="4.3.2.7" evidence="2"/>
<dbReference type="AlphaFoldDB" id="A0A6A4XDA8"/>
<dbReference type="CDD" id="cd06661">
    <property type="entry name" value="GGCT_like"/>
    <property type="match status" value="1"/>
</dbReference>
<reference evidence="5 6" key="1">
    <citation type="submission" date="2019-07" db="EMBL/GenBank/DDBJ databases">
        <title>Draft genome assembly of a fouling barnacle, Amphibalanus amphitrite (Darwin, 1854): The first reference genome for Thecostraca.</title>
        <authorList>
            <person name="Kim W."/>
        </authorList>
    </citation>
    <scope>NUCLEOTIDE SEQUENCE [LARGE SCALE GENOMIC DNA]</scope>
    <source>
        <strain evidence="5">SNU_AA5</strain>
        <tissue evidence="5">Soma without cirri and trophi</tissue>
    </source>
</reference>
<evidence type="ECO:0000313" key="6">
    <source>
        <dbReference type="Proteomes" id="UP000440578"/>
    </source>
</evidence>
<dbReference type="Proteomes" id="UP000440578">
    <property type="component" value="Unassembled WGS sequence"/>
</dbReference>
<sequence length="346" mass="39369">MYPLGMGMSLPLMEPTSIQVFLNYKPVVFQNHCFTVPFPDSHFRSLMPLPAGDCCSEEWSSSRDPRSEVAQESDRGHLWVFGYGSLCWKPGFSYRERRIGRVEGFSRRFWQGSVTHRGTPQQGITWGCAFLVTDRAALRYLDGREVVLGGYQTRRVPFVPREPGRPPFAVTIYLATERNPLWLGEAPLARLAAQVAAARGRCGPNADYVLQLVRFMKRELRLLEVLEDVCEGILLYNVHKERTDSTRFAKGRSQTFQTLHNLVDKGVKVDLGIPHELWDKPSAEITDLKNKCDALIEDFEEVITQWYNEYQEAIPLSTFLCSRHVLAKDDDACLSDPPAAPVRDEL</sequence>
<dbReference type="GO" id="GO:0006751">
    <property type="term" value="P:glutathione catabolic process"/>
    <property type="evidence" value="ECO:0007669"/>
    <property type="project" value="InterPro"/>
</dbReference>
<comment type="similarity">
    <text evidence="1">Belongs to the gamma-glutamylcyclotransferase family. ChaC subfamily.</text>
</comment>
<protein>
    <recommendedName>
        <fullName evidence="2">glutathione-specific gamma-glutamylcyclotransferase</fullName>
        <ecNumber evidence="2">4.3.2.7</ecNumber>
    </recommendedName>
</protein>
<organism evidence="5 6">
    <name type="scientific">Amphibalanus amphitrite</name>
    <name type="common">Striped barnacle</name>
    <name type="synonym">Balanus amphitrite</name>
    <dbReference type="NCBI Taxonomy" id="1232801"/>
    <lineage>
        <taxon>Eukaryota</taxon>
        <taxon>Metazoa</taxon>
        <taxon>Ecdysozoa</taxon>
        <taxon>Arthropoda</taxon>
        <taxon>Crustacea</taxon>
        <taxon>Multicrustacea</taxon>
        <taxon>Cirripedia</taxon>
        <taxon>Thoracica</taxon>
        <taxon>Thoracicalcarea</taxon>
        <taxon>Balanomorpha</taxon>
        <taxon>Balanoidea</taxon>
        <taxon>Balanidae</taxon>
        <taxon>Amphibalaninae</taxon>
        <taxon>Amphibalanus</taxon>
    </lineage>
</organism>
<dbReference type="InterPro" id="IPR006840">
    <property type="entry name" value="ChaC"/>
</dbReference>
<dbReference type="InterPro" id="IPR036568">
    <property type="entry name" value="GGCT-like_sf"/>
</dbReference>
<dbReference type="SUPFAM" id="SSF110857">
    <property type="entry name" value="Gamma-glutamyl cyclotransferase-like"/>
    <property type="match status" value="1"/>
</dbReference>